<evidence type="ECO:0000313" key="10">
    <source>
        <dbReference type="Proteomes" id="UP000752171"/>
    </source>
</evidence>
<feature type="compositionally biased region" description="Low complexity" evidence="6">
    <location>
        <begin position="1128"/>
        <end position="1139"/>
    </location>
</feature>
<feature type="coiled-coil region" evidence="5">
    <location>
        <begin position="1052"/>
        <end position="1086"/>
    </location>
</feature>
<evidence type="ECO:0000256" key="3">
    <source>
        <dbReference type="ARBA" id="ARBA00023054"/>
    </source>
</evidence>
<dbReference type="InterPro" id="IPR051293">
    <property type="entry name" value="MTUS1/CCDC69"/>
</dbReference>
<feature type="region of interest" description="Disordered" evidence="6">
    <location>
        <begin position="17"/>
        <end position="50"/>
    </location>
</feature>
<feature type="region of interest" description="Disordered" evidence="6">
    <location>
        <begin position="268"/>
        <end position="300"/>
    </location>
</feature>
<evidence type="ECO:0000256" key="6">
    <source>
        <dbReference type="SAM" id="MobiDB-lite"/>
    </source>
</evidence>
<organism evidence="8 9">
    <name type="scientific">Astyanax mexicanus</name>
    <name type="common">Blind cave fish</name>
    <name type="synonym">Astyanax fasciatus mexicanus</name>
    <dbReference type="NCBI Taxonomy" id="7994"/>
    <lineage>
        <taxon>Eukaryota</taxon>
        <taxon>Metazoa</taxon>
        <taxon>Chordata</taxon>
        <taxon>Craniata</taxon>
        <taxon>Vertebrata</taxon>
        <taxon>Euteleostomi</taxon>
        <taxon>Actinopterygii</taxon>
        <taxon>Neopterygii</taxon>
        <taxon>Teleostei</taxon>
        <taxon>Ostariophysi</taxon>
        <taxon>Characiformes</taxon>
        <taxon>Characoidei</taxon>
        <taxon>Acestrorhamphidae</taxon>
        <taxon>Acestrorhamphinae</taxon>
        <taxon>Astyanax</taxon>
    </lineage>
</organism>
<keyword evidence="4" id="KW-0539">Nucleus</keyword>
<keyword evidence="3 5" id="KW-0175">Coiled coil</keyword>
<feature type="compositionally biased region" description="Polar residues" evidence="6">
    <location>
        <begin position="1140"/>
        <end position="1151"/>
    </location>
</feature>
<feature type="compositionally biased region" description="Basic and acidic residues" evidence="6">
    <location>
        <begin position="483"/>
        <end position="493"/>
    </location>
</feature>
<comment type="subcellular location">
    <subcellularLocation>
        <location evidence="1">Nucleus</location>
    </subcellularLocation>
</comment>
<proteinExistence type="inferred from homology"/>
<dbReference type="Ensembl" id="ENSAMXT00005054909.1">
    <property type="protein sequence ID" value="ENSAMXP00005050669.1"/>
    <property type="gene ID" value="ENSAMXG00005022962.1"/>
</dbReference>
<feature type="compositionally biased region" description="Polar residues" evidence="6">
    <location>
        <begin position="33"/>
        <end position="46"/>
    </location>
</feature>
<evidence type="ECO:0000313" key="9">
    <source>
        <dbReference type="Proteomes" id="UP000694621"/>
    </source>
</evidence>
<dbReference type="GO" id="GO:0008017">
    <property type="term" value="F:microtubule binding"/>
    <property type="evidence" value="ECO:0007669"/>
    <property type="project" value="TreeGrafter"/>
</dbReference>
<dbReference type="PANTHER" id="PTHR24200">
    <property type="entry name" value="TOUCAN, ISOFORM A"/>
    <property type="match status" value="1"/>
</dbReference>
<feature type="coiled-coil region" evidence="5">
    <location>
        <begin position="907"/>
        <end position="993"/>
    </location>
</feature>
<feature type="region of interest" description="Disordered" evidence="6">
    <location>
        <begin position="312"/>
        <end position="365"/>
    </location>
</feature>
<feature type="compositionally biased region" description="Basic residues" evidence="6">
    <location>
        <begin position="445"/>
        <end position="456"/>
    </location>
</feature>
<dbReference type="Proteomes" id="UP000694621">
    <property type="component" value="Unplaced"/>
</dbReference>
<evidence type="ECO:0000256" key="4">
    <source>
        <dbReference type="ARBA" id="ARBA00023242"/>
    </source>
</evidence>
<evidence type="ECO:0000313" key="7">
    <source>
        <dbReference type="EMBL" id="KAG9272610.1"/>
    </source>
</evidence>
<feature type="compositionally biased region" description="Polar residues" evidence="6">
    <location>
        <begin position="408"/>
        <end position="442"/>
    </location>
</feature>
<reference evidence="7 10" key="1">
    <citation type="submission" date="2021-07" db="EMBL/GenBank/DDBJ databases">
        <authorList>
            <person name="Imarazene B."/>
            <person name="Zahm M."/>
            <person name="Klopp C."/>
            <person name="Cabau C."/>
            <person name="Beille S."/>
            <person name="Jouanno E."/>
            <person name="Castinel A."/>
            <person name="Lluch J."/>
            <person name="Gil L."/>
            <person name="Kuchtly C."/>
            <person name="Lopez Roques C."/>
            <person name="Donnadieu C."/>
            <person name="Parrinello H."/>
            <person name="Journot L."/>
            <person name="Du K."/>
            <person name="Schartl M."/>
            <person name="Retaux S."/>
            <person name="Guiguen Y."/>
        </authorList>
    </citation>
    <scope>NUCLEOTIDE SEQUENCE [LARGE SCALE GENOMIC DNA]</scope>
    <source>
        <strain evidence="7">Pach_M1</strain>
        <tissue evidence="7">Testis</tissue>
    </source>
</reference>
<feature type="compositionally biased region" description="Low complexity" evidence="6">
    <location>
        <begin position="573"/>
        <end position="591"/>
    </location>
</feature>
<feature type="compositionally biased region" description="Low complexity" evidence="6">
    <location>
        <begin position="85"/>
        <end position="98"/>
    </location>
</feature>
<feature type="compositionally biased region" description="Polar residues" evidence="6">
    <location>
        <begin position="312"/>
        <end position="322"/>
    </location>
</feature>
<accession>A0A8B9LD93</accession>
<reference evidence="8" key="2">
    <citation type="submission" date="2025-05" db="UniProtKB">
        <authorList>
            <consortium name="Ensembl"/>
        </authorList>
    </citation>
    <scope>IDENTIFICATION</scope>
</reference>
<feature type="region of interest" description="Disordered" evidence="6">
    <location>
        <begin position="408"/>
        <end position="496"/>
    </location>
</feature>
<dbReference type="Gene3D" id="1.20.120.20">
    <property type="entry name" value="Apolipoprotein"/>
    <property type="match status" value="1"/>
</dbReference>
<feature type="region of interest" description="Disordered" evidence="6">
    <location>
        <begin position="1122"/>
        <end position="1159"/>
    </location>
</feature>
<dbReference type="EMBL" id="JAICCE010000010">
    <property type="protein sequence ID" value="KAG9272610.1"/>
    <property type="molecule type" value="Genomic_DNA"/>
</dbReference>
<sequence>MEVPNRVMHLTFSVEDRNGNDITCPVSDPSPDSLRTNSSLSHGSTDSPDDMEMVEDCSSEENLVRKVILQSENTAMMDFVKTDDNCNQQNDSNSKSSQTPIFCKPSKTRGSRSCLDSAEQEVFVLNSVKISRCNSETCSSVSSGEMVLRNNSFIIHESEPQLSVSLLDESSDIPSDVGMMPGSLPDVCEGLVNNMVSKHQELGVTFIQPSNQTFIMEEEVFQLTPGSLVLHGSERKSSHLIPGVDGADCVTPINWNKSNTEAKKFLSHTSGSLHSTPAEGRTFHLPNSEELDFSGNAQTSTPVQALSSKTFCVPTLSDSSPNKGGKSDSGSPMEHVIREKPVSSVLKKPRTPMTAPPKMYKPENKRFAKPDFSNVKSKVVTRPSSASKLASVSAVRVSSNISHQFNRNHQTTKTPHSMQHKTSLTKPTAVVSSNPTDTSASNGIKKLHSTVGKRVRAATCQEEAPAPKSRPRTRSETSNSSKITKEESGDVKEVSTNLLNTTTCSSVDIEQNKTTSLTNQADKSSASFGEVKKVDASVSISRKPPRTTPKTPSSRLAEPAPCDWSKGRLGSQPSSSRAGGVPAARGPAANPRQPPLPGSKLKPGTAGKNGCATTDMPSPRIKPSTSGGNQKMRLTECTGAEASVHPKHSVTPAHPHNAASKLPVKPRAQLKSASASNRHSKPDYVEASSGVFGKPPTNRAASVRTRLQSLPPRASSAGCRNTSLTSQASVRSSPNVLKTSASPRHVRLAGASSVDKGKAKTTVRNHQQQQGQTNGHPDLVPPETKPRGVEYFKALCEKKNQTIQHLKNSLAVNNRKFEAITVVVQNLSAKHEEAVKRRQEISRELLSLREELVSSAQSCERLEQEKEDLRVTFDGVLQKVQEQHRSDLSDLEERLKTFYSAEWVKVHQTYQDEADKCKAQMEQQLEELRARHEDLKQELEVSHGQKVESLKQHYEETFEELRNSHELDMNTLKKKLNDAETTLSNQIEELTAENCSLSERLKVEEDRRKELADKCQKDSHTLYLEQELESLKVVLDIKNKQIHQQDKKLMQMDKLLEKNVKIDECLKKVQQENEDLKARMDRHAALSRQLSTEQAVLQESLQKESKVNKRLSMENEELLWKLQNGDLSSPRKTSPSSPSITLQSPHNSGLFSSPPISPR</sequence>
<feature type="compositionally biased region" description="Polar residues" evidence="6">
    <location>
        <begin position="718"/>
        <end position="742"/>
    </location>
</feature>
<feature type="coiled-coil region" evidence="5">
    <location>
        <begin position="824"/>
        <end position="879"/>
    </location>
</feature>
<feature type="region of interest" description="Disordered" evidence="6">
    <location>
        <begin position="83"/>
        <end position="102"/>
    </location>
</feature>
<dbReference type="GO" id="GO:0005634">
    <property type="term" value="C:nucleus"/>
    <property type="evidence" value="ECO:0007669"/>
    <property type="project" value="UniProtKB-SubCell"/>
</dbReference>
<dbReference type="AlphaFoldDB" id="A0A8B9LD93"/>
<evidence type="ECO:0000313" key="8">
    <source>
        <dbReference type="Ensembl" id="ENSAMXP00005050669.1"/>
    </source>
</evidence>
<protein>
    <submittedName>
        <fullName evidence="8">Microtubule associated tumor suppressor 1a</fullName>
    </submittedName>
</protein>
<feature type="compositionally biased region" description="Polar residues" evidence="6">
    <location>
        <begin position="515"/>
        <end position="527"/>
    </location>
</feature>
<evidence type="ECO:0000256" key="5">
    <source>
        <dbReference type="SAM" id="Coils"/>
    </source>
</evidence>
<name>A0A8B9LD93_ASTMX</name>
<evidence type="ECO:0000256" key="2">
    <source>
        <dbReference type="ARBA" id="ARBA00007585"/>
    </source>
</evidence>
<dbReference type="PANTHER" id="PTHR24200:SF7">
    <property type="entry name" value="MICROTUBULE-ASSOCIATED TUMOR SUPPRESSOR 1"/>
    <property type="match status" value="1"/>
</dbReference>
<gene>
    <name evidence="8" type="primary">mtus1a</name>
    <name evidence="7" type="ORF">AMEX_G13625</name>
</gene>
<comment type="similarity">
    <text evidence="2">Belongs to the MTUS1 family.</text>
</comment>
<dbReference type="Proteomes" id="UP000752171">
    <property type="component" value="Unassembled WGS sequence"/>
</dbReference>
<dbReference type="GO" id="GO:0005737">
    <property type="term" value="C:cytoplasm"/>
    <property type="evidence" value="ECO:0007669"/>
    <property type="project" value="TreeGrafter"/>
</dbReference>
<feature type="region of interest" description="Disordered" evidence="6">
    <location>
        <begin position="515"/>
        <end position="785"/>
    </location>
</feature>
<evidence type="ECO:0000256" key="1">
    <source>
        <dbReference type="ARBA" id="ARBA00004123"/>
    </source>
</evidence>